<proteinExistence type="predicted"/>
<dbReference type="STRING" id="1403190.A0A0F0I2L0"/>
<organism evidence="5 6">
    <name type="scientific">Aspergillus parasiticus (strain ATCC 56775 / NRRL 5862 / SRRC 143 / SU-1)</name>
    <dbReference type="NCBI Taxonomy" id="1403190"/>
    <lineage>
        <taxon>Eukaryota</taxon>
        <taxon>Fungi</taxon>
        <taxon>Dikarya</taxon>
        <taxon>Ascomycota</taxon>
        <taxon>Pezizomycotina</taxon>
        <taxon>Eurotiomycetes</taxon>
        <taxon>Eurotiomycetidae</taxon>
        <taxon>Eurotiales</taxon>
        <taxon>Aspergillaceae</taxon>
        <taxon>Aspergillus</taxon>
        <taxon>Aspergillus subgen. Circumdati</taxon>
    </lineage>
</organism>
<dbReference type="InterPro" id="IPR036770">
    <property type="entry name" value="Ankyrin_rpt-contain_sf"/>
</dbReference>
<evidence type="ECO:0000256" key="2">
    <source>
        <dbReference type="ARBA" id="ARBA00023043"/>
    </source>
</evidence>
<dbReference type="Pfam" id="PF12796">
    <property type="entry name" value="Ank_2"/>
    <property type="match status" value="1"/>
</dbReference>
<dbReference type="Gene3D" id="1.25.40.20">
    <property type="entry name" value="Ankyrin repeat-containing domain"/>
    <property type="match status" value="1"/>
</dbReference>
<evidence type="ECO:0000256" key="3">
    <source>
        <dbReference type="PROSITE-ProRule" id="PRU00023"/>
    </source>
</evidence>
<name>A0A0F0I2L0_ASPPU</name>
<dbReference type="EMBL" id="JZEE01000701">
    <property type="protein sequence ID" value="KJK60887.1"/>
    <property type="molecule type" value="Genomic_DNA"/>
</dbReference>
<dbReference type="SMART" id="SM00248">
    <property type="entry name" value="ANK"/>
    <property type="match status" value="2"/>
</dbReference>
<feature type="repeat" description="ANK" evidence="3">
    <location>
        <begin position="210"/>
        <end position="243"/>
    </location>
</feature>
<protein>
    <submittedName>
        <fullName evidence="5">ANK ankyrin repeat protein</fullName>
    </submittedName>
</protein>
<evidence type="ECO:0000313" key="5">
    <source>
        <dbReference type="EMBL" id="KJK60887.1"/>
    </source>
</evidence>
<dbReference type="OrthoDB" id="4456172at2759"/>
<dbReference type="InterPro" id="IPR002110">
    <property type="entry name" value="Ankyrin_rpt"/>
</dbReference>
<dbReference type="Proteomes" id="UP000033540">
    <property type="component" value="Unassembled WGS sequence"/>
</dbReference>
<comment type="caution">
    <text evidence="5">The sequence shown here is derived from an EMBL/GenBank/DDBJ whole genome shotgun (WGS) entry which is preliminary data.</text>
</comment>
<accession>A0A0F0I2L0</accession>
<dbReference type="PANTHER" id="PTHR24173:SF74">
    <property type="entry name" value="ANKYRIN REPEAT DOMAIN-CONTAINING PROTEIN 16"/>
    <property type="match status" value="1"/>
</dbReference>
<dbReference type="SUPFAM" id="SSF48403">
    <property type="entry name" value="Ankyrin repeat"/>
    <property type="match status" value="1"/>
</dbReference>
<gene>
    <name evidence="5" type="ORF">P875_00042916</name>
</gene>
<feature type="region of interest" description="Disordered" evidence="4">
    <location>
        <begin position="1"/>
        <end position="20"/>
    </location>
</feature>
<dbReference type="PROSITE" id="PS50088">
    <property type="entry name" value="ANK_REPEAT"/>
    <property type="match status" value="2"/>
</dbReference>
<keyword evidence="2 3" id="KW-0040">ANK repeat</keyword>
<keyword evidence="1" id="KW-0677">Repeat</keyword>
<evidence type="ECO:0000313" key="6">
    <source>
        <dbReference type="Proteomes" id="UP000033540"/>
    </source>
</evidence>
<dbReference type="PRINTS" id="PR01415">
    <property type="entry name" value="ANKYRIN"/>
</dbReference>
<reference evidence="5 6" key="1">
    <citation type="submission" date="2015-02" db="EMBL/GenBank/DDBJ databases">
        <title>Draft genome sequence of Aspergillus parasiticus SU-1.</title>
        <authorList>
            <person name="Yu J."/>
            <person name="Fedorova N."/>
            <person name="Yin Y."/>
            <person name="Losada L."/>
            <person name="Zafar N."/>
            <person name="Taujale R."/>
            <person name="Ehrlich K.C."/>
            <person name="Bhatnagar D."/>
            <person name="Cleveland T.E."/>
            <person name="Bennett J.W."/>
            <person name="Nierman W.C."/>
        </authorList>
    </citation>
    <scope>NUCLEOTIDE SEQUENCE [LARGE SCALE GENOMIC DNA]</scope>
    <source>
        <strain evidence="6">ATCC 56775 / NRRL 5862 / SRRC 143 / SU-1</strain>
    </source>
</reference>
<dbReference type="PROSITE" id="PS50297">
    <property type="entry name" value="ANK_REP_REGION"/>
    <property type="match status" value="2"/>
</dbReference>
<dbReference type="AlphaFoldDB" id="A0A0F0I2L0"/>
<sequence length="279" mass="30027">MRNSPAWSISQSPSPARTSTVGMMMKGLDPVLAPGDPLDPCPWPISYADNDIWSQYSSGLFSADSDVLHLSQADWQNADLSDSGSWSATNSLGDLPMTLSDAPFGQPPLWTPSSVSLYLSHSLSLPSCFFFPRAVQDDPCLFPSIIPSGDLSSEDVLDIHHQPRDGIPTPPPSQPQSNPRTPQEPSHGTERVVSLLLLQRGVNVNVQDSRGQTPLHIAAQCGHLGVVRLLLTTEHIDVNARDHHGSTPLHVASEKGHVEVVQLLVAHGARLDARSGRTG</sequence>
<feature type="repeat" description="ANK" evidence="3">
    <location>
        <begin position="244"/>
        <end position="276"/>
    </location>
</feature>
<dbReference type="PANTHER" id="PTHR24173">
    <property type="entry name" value="ANKYRIN REPEAT CONTAINING"/>
    <property type="match status" value="1"/>
</dbReference>
<feature type="region of interest" description="Disordered" evidence="4">
    <location>
        <begin position="160"/>
        <end position="189"/>
    </location>
</feature>
<evidence type="ECO:0000256" key="1">
    <source>
        <dbReference type="ARBA" id="ARBA00022737"/>
    </source>
</evidence>
<evidence type="ECO:0000256" key="4">
    <source>
        <dbReference type="SAM" id="MobiDB-lite"/>
    </source>
</evidence>